<proteinExistence type="predicted"/>
<evidence type="ECO:0000313" key="4">
    <source>
        <dbReference type="Proteomes" id="UP000095200"/>
    </source>
</evidence>
<protein>
    <recommendedName>
        <fullName evidence="2">DRTGG domain-containing protein</fullName>
    </recommendedName>
</protein>
<dbReference type="PANTHER" id="PTHR43356">
    <property type="entry name" value="PHOSPHATE ACETYLTRANSFERASE"/>
    <property type="match status" value="1"/>
</dbReference>
<dbReference type="Pfam" id="PF07085">
    <property type="entry name" value="DRTGG"/>
    <property type="match status" value="1"/>
</dbReference>
<dbReference type="EMBL" id="BDFE01000008">
    <property type="protein sequence ID" value="GAU08019.1"/>
    <property type="molecule type" value="Genomic_DNA"/>
</dbReference>
<dbReference type="SUPFAM" id="SSF75138">
    <property type="entry name" value="HprK N-terminal domain-like"/>
    <property type="match status" value="1"/>
</dbReference>
<dbReference type="OrthoDB" id="9769095at2"/>
<organism evidence="3 4">
    <name type="scientific">Desulfoplanes formicivorans</name>
    <dbReference type="NCBI Taxonomy" id="1592317"/>
    <lineage>
        <taxon>Bacteria</taxon>
        <taxon>Pseudomonadati</taxon>
        <taxon>Thermodesulfobacteriota</taxon>
        <taxon>Desulfovibrionia</taxon>
        <taxon>Desulfovibrionales</taxon>
        <taxon>Desulfoplanaceae</taxon>
        <taxon>Desulfoplanes</taxon>
    </lineage>
</organism>
<reference evidence="4" key="1">
    <citation type="submission" date="2016-06" db="EMBL/GenBank/DDBJ databases">
        <title>Draft genome sequence of Desulfoplanes formicivorans strain Pf12B.</title>
        <authorList>
            <person name="Watanabe M."/>
            <person name="Kojima H."/>
            <person name="Fukui M."/>
        </authorList>
    </citation>
    <scope>NUCLEOTIDE SEQUENCE [LARGE SCALE GENOMIC DNA]</scope>
    <source>
        <strain evidence="4">Pf12B</strain>
    </source>
</reference>
<accession>A0A194AGX3</accession>
<dbReference type="AlphaFoldDB" id="A0A194AGX3"/>
<dbReference type="Gene3D" id="3.40.50.300">
    <property type="entry name" value="P-loop containing nucleotide triphosphate hydrolases"/>
    <property type="match status" value="1"/>
</dbReference>
<comment type="caution">
    <text evidence="3">The sequence shown here is derived from an EMBL/GenBank/DDBJ whole genome shotgun (WGS) entry which is preliminary data.</text>
</comment>
<dbReference type="CDD" id="cd03109">
    <property type="entry name" value="DTBS"/>
    <property type="match status" value="1"/>
</dbReference>
<dbReference type="InterPro" id="IPR028979">
    <property type="entry name" value="Ser_kin/Pase_Hpr-like_N_sf"/>
</dbReference>
<feature type="domain" description="DRTGG" evidence="2">
    <location>
        <begin position="213"/>
        <end position="318"/>
    </location>
</feature>
<evidence type="ECO:0000256" key="1">
    <source>
        <dbReference type="ARBA" id="ARBA00011643"/>
    </source>
</evidence>
<dbReference type="Gene3D" id="3.40.1390.20">
    <property type="entry name" value="HprK N-terminal domain-like"/>
    <property type="match status" value="1"/>
</dbReference>
<evidence type="ECO:0000259" key="2">
    <source>
        <dbReference type="Pfam" id="PF07085"/>
    </source>
</evidence>
<gene>
    <name evidence="3" type="ORF">DPF_0720</name>
</gene>
<dbReference type="Proteomes" id="UP000095200">
    <property type="component" value="Unassembled WGS sequence"/>
</dbReference>
<dbReference type="PANTHER" id="PTHR43356:SF2">
    <property type="entry name" value="PHOSPHATE ACETYLTRANSFERASE"/>
    <property type="match status" value="1"/>
</dbReference>
<comment type="subunit">
    <text evidence="1">Homohexamer.</text>
</comment>
<evidence type="ECO:0000313" key="3">
    <source>
        <dbReference type="EMBL" id="GAU08019.1"/>
    </source>
</evidence>
<dbReference type="InterPro" id="IPR027417">
    <property type="entry name" value="P-loop_NTPase"/>
</dbReference>
<dbReference type="InterPro" id="IPR010766">
    <property type="entry name" value="DRTGG"/>
</dbReference>
<dbReference type="STRING" id="1592317.DPF_0720"/>
<dbReference type="RefSeq" id="WP_069857505.1">
    <property type="nucleotide sequence ID" value="NZ_BDFE01000008.1"/>
</dbReference>
<dbReference type="SUPFAM" id="SSF52540">
    <property type="entry name" value="P-loop containing nucleoside triphosphate hydrolases"/>
    <property type="match status" value="1"/>
</dbReference>
<dbReference type="Pfam" id="PF13500">
    <property type="entry name" value="AAA_26"/>
    <property type="match status" value="1"/>
</dbReference>
<name>A0A194AGX3_9BACT</name>
<keyword evidence="4" id="KW-1185">Reference proteome</keyword>
<dbReference type="InterPro" id="IPR050500">
    <property type="entry name" value="Phos_Acetyltrans/Butyryltrans"/>
</dbReference>
<sequence length="354" mass="39231">MHGIYVGATSAYAGKNLIALGLGLKLQKDGYRVGYMKPIGALPFKKDGKPGDEDAFFIQEILGLEGDPEDVTPVVVDQDFMVKAFSGRTEDLMPKIEQAYERLSRDTDVMIVSGSGSMFSGKYCNLDGVSIVKRFGLQALVIDRFDKELKYDYLAVMKETLGEHLLGAVLNDIPASFMSELTTMLIPFFEQQGIRILGTIPSDPLMGAIRVEDLCERLGGKLITAQERKDRVVENFLIGTMQVENFMTHFKKSRRSAVIVGGDRSDVHLVALEGQCECLIMTGNIYPNDIIMTRAEVLGIPLIVVRDDTYTVARKMEAILSRSKLRDAIKIRHGADLVASLLDFSYMEEKLGLA</sequence>